<protein>
    <submittedName>
        <fullName evidence="3">Uncharacterized protein</fullName>
    </submittedName>
</protein>
<evidence type="ECO:0000256" key="1">
    <source>
        <dbReference type="SAM" id="MobiDB-lite"/>
    </source>
</evidence>
<evidence type="ECO:0000313" key="2">
    <source>
        <dbReference type="EMBL" id="KAK6218040.1"/>
    </source>
</evidence>
<feature type="compositionally biased region" description="Low complexity" evidence="1">
    <location>
        <begin position="206"/>
        <end position="225"/>
    </location>
</feature>
<accession>A0AAV9TC72</accession>
<keyword evidence="5" id="KW-1185">Reference proteome</keyword>
<gene>
    <name evidence="4" type="ORF">QIS74_02495</name>
    <name evidence="3" type="ORF">QIS74_06616</name>
    <name evidence="2" type="ORF">QIS74_06621</name>
</gene>
<dbReference type="EMBL" id="JASAOK010000037">
    <property type="protein sequence ID" value="KAK6218070.1"/>
    <property type="molecule type" value="Genomic_DNA"/>
</dbReference>
<name>A0AAV9TC72_9PEZI</name>
<comment type="caution">
    <text evidence="3">The sequence shown here is derived from an EMBL/GenBank/DDBJ whole genome shotgun (WGS) entry which is preliminary data.</text>
</comment>
<dbReference type="Proteomes" id="UP001327957">
    <property type="component" value="Unassembled WGS sequence"/>
</dbReference>
<evidence type="ECO:0000313" key="3">
    <source>
        <dbReference type="EMBL" id="KAK6218070.1"/>
    </source>
</evidence>
<feature type="region of interest" description="Disordered" evidence="1">
    <location>
        <begin position="205"/>
        <end position="225"/>
    </location>
</feature>
<evidence type="ECO:0000313" key="4">
    <source>
        <dbReference type="EMBL" id="KAK6225167.1"/>
    </source>
</evidence>
<evidence type="ECO:0000313" key="5">
    <source>
        <dbReference type="Proteomes" id="UP001327957"/>
    </source>
</evidence>
<reference evidence="3 5" key="1">
    <citation type="submission" date="2023-04" db="EMBL/GenBank/DDBJ databases">
        <title>Colletotrichum tabacum stain YC1 causing leaf anthracnose on Nicotiana tabacum(L.) cv.</title>
        <authorList>
            <person name="Ji Z."/>
            <person name="Wang M."/>
            <person name="Zhang J."/>
            <person name="Wang N."/>
            <person name="Zhou Z."/>
        </authorList>
    </citation>
    <scope>NUCLEOTIDE SEQUENCE [LARGE SCALE GENOMIC DNA]</scope>
    <source>
        <strain evidence="3 5">YC1</strain>
    </source>
</reference>
<proteinExistence type="predicted"/>
<organism evidence="3 5">
    <name type="scientific">Colletotrichum tabaci</name>
    <dbReference type="NCBI Taxonomy" id="1209068"/>
    <lineage>
        <taxon>Eukaryota</taxon>
        <taxon>Fungi</taxon>
        <taxon>Dikarya</taxon>
        <taxon>Ascomycota</taxon>
        <taxon>Pezizomycotina</taxon>
        <taxon>Sordariomycetes</taxon>
        <taxon>Hypocreomycetidae</taxon>
        <taxon>Glomerellales</taxon>
        <taxon>Glomerellaceae</taxon>
        <taxon>Colletotrichum</taxon>
        <taxon>Colletotrichum destructivum species complex</taxon>
    </lineage>
</organism>
<dbReference type="EMBL" id="JASAOK010000038">
    <property type="protein sequence ID" value="KAK6218040.1"/>
    <property type="molecule type" value="Genomic_DNA"/>
</dbReference>
<dbReference type="EMBL" id="JASAOK010000003">
    <property type="protein sequence ID" value="KAK6225167.1"/>
    <property type="molecule type" value="Genomic_DNA"/>
</dbReference>
<dbReference type="AlphaFoldDB" id="A0AAV9TC72"/>
<sequence>MSAPQPATTPTYTAELISAIWDNMQKTPWVGHFRGMSTTTLREIPGWVECVPITNQEDDDSVDAKQPTIAVRRLREEQSIRVSHARWLFGERKKYANELFPVFLGCRRALLFDNFAGMEVKNMDDLLQILVHFHYVCVPQVGADGAALGVAQRLEVAHCHMSGIMKQLADQVWKMLEELTPEQKATCIVEGDLGALYEEHEFADGSSAPTTWASSQTSSQSKYEI</sequence>